<dbReference type="InterPro" id="IPR004089">
    <property type="entry name" value="MCPsignal_dom"/>
</dbReference>
<evidence type="ECO:0000313" key="6">
    <source>
        <dbReference type="EMBL" id="SFZ74384.1"/>
    </source>
</evidence>
<keyword evidence="3" id="KW-0807">Transducer</keyword>
<dbReference type="Pfam" id="PF12729">
    <property type="entry name" value="4HB_MCP_1"/>
    <property type="match status" value="1"/>
</dbReference>
<name>A0A1K2HC32_9NEIS</name>
<gene>
    <name evidence="6" type="ORF">SAMN02745887_01233</name>
</gene>
<evidence type="ECO:0000313" key="7">
    <source>
        <dbReference type="Proteomes" id="UP000186513"/>
    </source>
</evidence>
<evidence type="ECO:0000256" key="1">
    <source>
        <dbReference type="ARBA" id="ARBA00022500"/>
    </source>
</evidence>
<dbReference type="Gene3D" id="1.10.287.950">
    <property type="entry name" value="Methyl-accepting chemotaxis protein"/>
    <property type="match status" value="1"/>
</dbReference>
<dbReference type="PANTHER" id="PTHR43531:SF11">
    <property type="entry name" value="METHYL-ACCEPTING CHEMOTAXIS PROTEIN 3"/>
    <property type="match status" value="1"/>
</dbReference>
<protein>
    <submittedName>
        <fullName evidence="6">Methyl-accepting chemotaxis protein</fullName>
    </submittedName>
</protein>
<evidence type="ECO:0000259" key="5">
    <source>
        <dbReference type="PROSITE" id="PS50111"/>
    </source>
</evidence>
<dbReference type="SUPFAM" id="SSF58104">
    <property type="entry name" value="Methyl-accepting chemotaxis protein (MCP) signaling domain"/>
    <property type="match status" value="1"/>
</dbReference>
<dbReference type="InterPro" id="IPR024478">
    <property type="entry name" value="HlyB_4HB_MCP"/>
</dbReference>
<dbReference type="GO" id="GO:0004888">
    <property type="term" value="F:transmembrane signaling receptor activity"/>
    <property type="evidence" value="ECO:0007669"/>
    <property type="project" value="InterPro"/>
</dbReference>
<dbReference type="PANTHER" id="PTHR43531">
    <property type="entry name" value="PROTEIN ICFG"/>
    <property type="match status" value="1"/>
</dbReference>
<keyword evidence="1" id="KW-0145">Chemotaxis</keyword>
<evidence type="ECO:0000256" key="4">
    <source>
        <dbReference type="SAM" id="MobiDB-lite"/>
    </source>
</evidence>
<evidence type="ECO:0000256" key="3">
    <source>
        <dbReference type="PROSITE-ProRule" id="PRU00284"/>
    </source>
</evidence>
<dbReference type="AlphaFoldDB" id="A0A1K2HC32"/>
<accession>A0A1K2HC32</accession>
<dbReference type="InterPro" id="IPR004090">
    <property type="entry name" value="Chemotax_Me-accpt_rcpt"/>
</dbReference>
<evidence type="ECO:0000256" key="2">
    <source>
        <dbReference type="ARBA" id="ARBA00029447"/>
    </source>
</evidence>
<dbReference type="InterPro" id="IPR051310">
    <property type="entry name" value="MCP_chemotaxis"/>
</dbReference>
<feature type="compositionally biased region" description="Low complexity" evidence="4">
    <location>
        <begin position="529"/>
        <end position="544"/>
    </location>
</feature>
<dbReference type="GO" id="GO:0006935">
    <property type="term" value="P:chemotaxis"/>
    <property type="evidence" value="ECO:0007669"/>
    <property type="project" value="UniProtKB-KW"/>
</dbReference>
<keyword evidence="7" id="KW-1185">Reference proteome</keyword>
<sequence length="559" mass="58901">MKWLIRLSLFKKLLLAFGLMALLLLVVGQSAVQGMRQVELRFESVRSNYLEGAGALTQAQIGALQHRLALRDVMLAPDESKRSLAFGHLQAARAKVDESLQRYLRTSMVAEEVPLRAQILAAWPAYLAVSQDVLRLVQLGETEQAVALSRGRLDEAFSPLASALERNATVNLNTARQRMEESHQLALVVARNSGGLVLLGFALAVLLGFFVARYITRLLGGEPEDALRIARRVAEGDLSSAVQIQPGAERSLMAALAGMQSQLARILSEVRDAAEANVRISAQVESAAMALAHTASEQASGIEQTGASLEQISAAVAHSAQHAQETDALAGRAAEGASESGQAVVASIQAMRQIARKIGVIDEIAYQTNLLALNAAIEAARAGQHGKGFAVVAQEVRKLAERSQAAAAEIGTLAAESDALAAQAGTLLDGVLPEIRRTAELVGEISAAGNEQSIGIVQVNTAIVQLGQATQSNAASAEELSASAEELHSNARRLQALLASLQLGGVAKPVASTSRPAEPIAKPSPGKPPATEAPRPLLPTPTALSQPARPVDETQFVRF</sequence>
<feature type="domain" description="Methyl-accepting transducer" evidence="5">
    <location>
        <begin position="273"/>
        <end position="488"/>
    </location>
</feature>
<dbReference type="GO" id="GO:0005886">
    <property type="term" value="C:plasma membrane"/>
    <property type="evidence" value="ECO:0007669"/>
    <property type="project" value="TreeGrafter"/>
</dbReference>
<comment type="similarity">
    <text evidence="2">Belongs to the methyl-accepting chemotaxis (MCP) protein family.</text>
</comment>
<feature type="region of interest" description="Disordered" evidence="4">
    <location>
        <begin position="509"/>
        <end position="559"/>
    </location>
</feature>
<dbReference type="RefSeq" id="WP_072427765.1">
    <property type="nucleotide sequence ID" value="NZ_FPKR01000004.1"/>
</dbReference>
<dbReference type="EMBL" id="FPKR01000004">
    <property type="protein sequence ID" value="SFZ74384.1"/>
    <property type="molecule type" value="Genomic_DNA"/>
</dbReference>
<organism evidence="6 7">
    <name type="scientific">Chitinimonas taiwanensis DSM 18899</name>
    <dbReference type="NCBI Taxonomy" id="1121279"/>
    <lineage>
        <taxon>Bacteria</taxon>
        <taxon>Pseudomonadati</taxon>
        <taxon>Pseudomonadota</taxon>
        <taxon>Betaproteobacteria</taxon>
        <taxon>Neisseriales</taxon>
        <taxon>Chitinibacteraceae</taxon>
        <taxon>Chitinimonas</taxon>
    </lineage>
</organism>
<dbReference type="Pfam" id="PF00015">
    <property type="entry name" value="MCPsignal"/>
    <property type="match status" value="1"/>
</dbReference>
<dbReference type="PROSITE" id="PS50111">
    <property type="entry name" value="CHEMOTAXIS_TRANSDUC_2"/>
    <property type="match status" value="1"/>
</dbReference>
<dbReference type="STRING" id="1121279.SAMN02745887_01233"/>
<proteinExistence type="inferred from homology"/>
<dbReference type="OrthoDB" id="9035482at2"/>
<dbReference type="PRINTS" id="PR00260">
    <property type="entry name" value="CHEMTRNSDUCR"/>
</dbReference>
<dbReference type="SMART" id="SM00283">
    <property type="entry name" value="MA"/>
    <property type="match status" value="1"/>
</dbReference>
<reference evidence="6 7" key="1">
    <citation type="submission" date="2016-11" db="EMBL/GenBank/DDBJ databases">
        <authorList>
            <person name="Jaros S."/>
            <person name="Januszkiewicz K."/>
            <person name="Wedrychowicz H."/>
        </authorList>
    </citation>
    <scope>NUCLEOTIDE SEQUENCE [LARGE SCALE GENOMIC DNA]</scope>
    <source>
        <strain evidence="6 7">DSM 18899</strain>
    </source>
</reference>
<dbReference type="Proteomes" id="UP000186513">
    <property type="component" value="Unassembled WGS sequence"/>
</dbReference>
<dbReference type="GO" id="GO:0007165">
    <property type="term" value="P:signal transduction"/>
    <property type="evidence" value="ECO:0007669"/>
    <property type="project" value="UniProtKB-KW"/>
</dbReference>